<reference evidence="2" key="2">
    <citation type="submission" date="2021-04" db="EMBL/GenBank/DDBJ databases">
        <title>Complete Genome and methylome analysis of Thiothrix fructosivorans ATCC 49748.</title>
        <authorList>
            <person name="Fomenkov A."/>
            <person name="Sun L."/>
            <person name="Vincze T."/>
            <person name="Grabovich M.Y."/>
            <person name="Roberts R.J."/>
        </authorList>
    </citation>
    <scope>NUCLEOTIDE SEQUENCE</scope>
    <source>
        <strain evidence="2">ATCC 49748</strain>
    </source>
</reference>
<proteinExistence type="predicted"/>
<dbReference type="AlphaFoldDB" id="A0A8B0SM77"/>
<accession>A0A8B0SM77</accession>
<dbReference type="Gene3D" id="1.20.1290.10">
    <property type="entry name" value="AhpD-like"/>
    <property type="match status" value="1"/>
</dbReference>
<dbReference type="PANTHER" id="PTHR35446">
    <property type="entry name" value="SI:CH211-175M2.5"/>
    <property type="match status" value="1"/>
</dbReference>
<dbReference type="SUPFAM" id="SSF69118">
    <property type="entry name" value="AhpD-like"/>
    <property type="match status" value="1"/>
</dbReference>
<name>A0A8B0SM77_9GAMM</name>
<dbReference type="RefSeq" id="WP_207250036.1">
    <property type="nucleotide sequence ID" value="NZ_JAFMPM010000006.1"/>
</dbReference>
<dbReference type="InterPro" id="IPR029032">
    <property type="entry name" value="AhpD-like"/>
</dbReference>
<dbReference type="EMBL" id="CP072748">
    <property type="protein sequence ID" value="QTX12171.1"/>
    <property type="molecule type" value="Genomic_DNA"/>
</dbReference>
<protein>
    <submittedName>
        <fullName evidence="2">Carboxymuconolactone decarboxylase family protein</fullName>
    </submittedName>
</protein>
<gene>
    <name evidence="2" type="ORF">J1836_007555</name>
    <name evidence="1" type="ORF">J1836_05270</name>
</gene>
<evidence type="ECO:0000313" key="2">
    <source>
        <dbReference type="EMBL" id="QTX12171.1"/>
    </source>
</evidence>
<evidence type="ECO:0000313" key="3">
    <source>
        <dbReference type="Proteomes" id="UP000664466"/>
    </source>
</evidence>
<dbReference type="PANTHER" id="PTHR35446:SF2">
    <property type="entry name" value="CARBOXYMUCONOLACTONE DECARBOXYLASE-LIKE DOMAIN-CONTAINING PROTEIN"/>
    <property type="match status" value="1"/>
</dbReference>
<reference evidence="1 3" key="1">
    <citation type="submission" date="2021-03" db="EMBL/GenBank/DDBJ databases">
        <title>Draft genome and methylome analysis of Thiotrix fructosivoruns ATCC 49748.</title>
        <authorList>
            <person name="Fomenkov A."/>
            <person name="Grabovich M.Y."/>
            <person name="Roberts R.J."/>
        </authorList>
    </citation>
    <scope>NUCLEOTIDE SEQUENCE [LARGE SCALE GENOMIC DNA]</scope>
    <source>
        <strain evidence="1 3">ATCC 49748</strain>
    </source>
</reference>
<organism evidence="2">
    <name type="scientific">Thiothrix fructosivorans</name>
    <dbReference type="NCBI Taxonomy" id="111770"/>
    <lineage>
        <taxon>Bacteria</taxon>
        <taxon>Pseudomonadati</taxon>
        <taxon>Pseudomonadota</taxon>
        <taxon>Gammaproteobacteria</taxon>
        <taxon>Thiotrichales</taxon>
        <taxon>Thiotrichaceae</taxon>
        <taxon>Thiothrix</taxon>
    </lineage>
</organism>
<keyword evidence="3" id="KW-1185">Reference proteome</keyword>
<evidence type="ECO:0000313" key="1">
    <source>
        <dbReference type="EMBL" id="MBO0612343.1"/>
    </source>
</evidence>
<sequence>MSYLKTVATSEATGDVADVYQEITASFGGVPGIMQVHSAVPFHLRQKWEFIKHSMQNPNLSGALQATIRMTVSQGTACAYCIDMNAGMLMNMFGWTTEQVAATQADPANANLDERETALLLFILKAVKDSNSTTQADVDALRAFGYSDEDIYEGLALGAWMVAGDIVSNALHVERDF</sequence>
<dbReference type="EMBL" id="JAFMPM010000006">
    <property type="protein sequence ID" value="MBO0612343.1"/>
    <property type="molecule type" value="Genomic_DNA"/>
</dbReference>
<dbReference type="Proteomes" id="UP000664466">
    <property type="component" value="Unassembled WGS sequence"/>
</dbReference>